<reference evidence="2 3" key="1">
    <citation type="submission" date="2019-01" db="EMBL/GenBank/DDBJ databases">
        <title>Complete genome sequence of Cohnella hallensis HS21 isolated from Korean fir (Abies koreana) rhizospheric soil.</title>
        <authorList>
            <person name="Jiang L."/>
            <person name="Kang S.W."/>
            <person name="Kim S."/>
            <person name="Jung J."/>
            <person name="Kim C.Y."/>
            <person name="Kim D.H."/>
            <person name="Kim S.W."/>
            <person name="Lee J."/>
        </authorList>
    </citation>
    <scope>NUCLEOTIDE SEQUENCE [LARGE SCALE GENOMIC DNA]</scope>
    <source>
        <strain evidence="2 3">HS21</strain>
    </source>
</reference>
<dbReference type="NCBIfam" id="TIGR01444">
    <property type="entry name" value="fkbM_fam"/>
    <property type="match status" value="1"/>
</dbReference>
<protein>
    <recommendedName>
        <fullName evidence="1">Methyltransferase FkbM domain-containing protein</fullName>
    </recommendedName>
</protein>
<dbReference type="InterPro" id="IPR029063">
    <property type="entry name" value="SAM-dependent_MTases_sf"/>
</dbReference>
<dbReference type="InterPro" id="IPR052514">
    <property type="entry name" value="SAM-dependent_MTase"/>
</dbReference>
<accession>A0A3T1DD78</accession>
<evidence type="ECO:0000313" key="2">
    <source>
        <dbReference type="EMBL" id="BBI36080.1"/>
    </source>
</evidence>
<gene>
    <name evidence="2" type="ORF">KCTCHS21_54790</name>
</gene>
<dbReference type="EMBL" id="AP019400">
    <property type="protein sequence ID" value="BBI36080.1"/>
    <property type="molecule type" value="Genomic_DNA"/>
</dbReference>
<dbReference type="RefSeq" id="WP_232057976.1">
    <property type="nucleotide sequence ID" value="NZ_AP019400.1"/>
</dbReference>
<dbReference type="InterPro" id="IPR006342">
    <property type="entry name" value="FkbM_mtfrase"/>
</dbReference>
<dbReference type="PANTHER" id="PTHR34203:SF13">
    <property type="entry name" value="EXPRESSED PROTEIN"/>
    <property type="match status" value="1"/>
</dbReference>
<dbReference type="Pfam" id="PF05050">
    <property type="entry name" value="Methyltransf_21"/>
    <property type="match status" value="1"/>
</dbReference>
<feature type="domain" description="Methyltransferase FkbM" evidence="1">
    <location>
        <begin position="64"/>
        <end position="179"/>
    </location>
</feature>
<dbReference type="AlphaFoldDB" id="A0A3T1DD78"/>
<dbReference type="KEGG" id="cohn:KCTCHS21_54790"/>
<dbReference type="PANTHER" id="PTHR34203">
    <property type="entry name" value="METHYLTRANSFERASE, FKBM FAMILY PROTEIN"/>
    <property type="match status" value="1"/>
</dbReference>
<organism evidence="2 3">
    <name type="scientific">Cohnella abietis</name>
    <dbReference type="NCBI Taxonomy" id="2507935"/>
    <lineage>
        <taxon>Bacteria</taxon>
        <taxon>Bacillati</taxon>
        <taxon>Bacillota</taxon>
        <taxon>Bacilli</taxon>
        <taxon>Bacillales</taxon>
        <taxon>Paenibacillaceae</taxon>
        <taxon>Cohnella</taxon>
    </lineage>
</organism>
<name>A0A3T1DD78_9BACL</name>
<dbReference type="Gene3D" id="3.40.50.150">
    <property type="entry name" value="Vaccinia Virus protein VP39"/>
    <property type="match status" value="1"/>
</dbReference>
<evidence type="ECO:0000313" key="3">
    <source>
        <dbReference type="Proteomes" id="UP000289856"/>
    </source>
</evidence>
<proteinExistence type="predicted"/>
<dbReference type="SUPFAM" id="SSF53335">
    <property type="entry name" value="S-adenosyl-L-methionine-dependent methyltransferases"/>
    <property type="match status" value="1"/>
</dbReference>
<dbReference type="Proteomes" id="UP000289856">
    <property type="component" value="Chromosome"/>
</dbReference>
<evidence type="ECO:0000259" key="1">
    <source>
        <dbReference type="Pfam" id="PF05050"/>
    </source>
</evidence>
<keyword evidence="3" id="KW-1185">Reference proteome</keyword>
<sequence length="260" mass="28861">MFDLTRPQVYVGNHTILMNLDAGPSMFLDLRDPVCMAIYLTGGWEPWITGTFLSVIQPGMTVLDIGSHSGYFTLLAAMKTGPTGVVHAFEPNPFHHRNLLKSAAVNGYPHVQLHRVMLSDQNGEDTIETWGDGGSSIFYPSMIELNGLTKTKVKKAVLSELLGTSKKVDVIKIDIDGGEPYIMDSLFEVIDASGRLVIFMEYLPLLWGGHAPRPIMQRFVDRGFHMYIVPMTGAPIEPITLEVLDSHTGPLHWDLLLLRS</sequence>